<gene>
    <name evidence="1" type="ORF">ED312_05680</name>
</gene>
<name>A0A3N0ES24_SINP1</name>
<proteinExistence type="predicted"/>
<organism evidence="1 2">
    <name type="scientific">Sinomicrobium pectinilyticum</name>
    <dbReference type="NCBI Taxonomy" id="1084421"/>
    <lineage>
        <taxon>Bacteria</taxon>
        <taxon>Pseudomonadati</taxon>
        <taxon>Bacteroidota</taxon>
        <taxon>Flavobacteriia</taxon>
        <taxon>Flavobacteriales</taxon>
        <taxon>Flavobacteriaceae</taxon>
        <taxon>Sinomicrobium</taxon>
    </lineage>
</organism>
<sequence length="61" mass="7151">MCLPIRENARLSPDIFRGKFRFPNNIRGAKKSKKNLLSEQKKLSIFASAKEKWQSGRMRRS</sequence>
<protein>
    <submittedName>
        <fullName evidence="1">Uncharacterized protein</fullName>
    </submittedName>
</protein>
<reference evidence="1 2" key="1">
    <citation type="submission" date="2018-10" db="EMBL/GenBank/DDBJ databases">
        <title>Sinomicrobium pectinilyticum sp. nov., a pectinase-producing bacterium isolated from alkaline and saline soil, and emended description of the genus Sinomicrobium.</title>
        <authorList>
            <person name="Cheng B."/>
            <person name="Li C."/>
            <person name="Lai Q."/>
            <person name="Du M."/>
            <person name="Shao Z."/>
            <person name="Xu P."/>
            <person name="Yang C."/>
        </authorList>
    </citation>
    <scope>NUCLEOTIDE SEQUENCE [LARGE SCALE GENOMIC DNA]</scope>
    <source>
        <strain evidence="1 2">5DNS001</strain>
    </source>
</reference>
<accession>A0A3N0ES24</accession>
<comment type="caution">
    <text evidence="1">The sequence shown here is derived from an EMBL/GenBank/DDBJ whole genome shotgun (WGS) entry which is preliminary data.</text>
</comment>
<dbReference type="Proteomes" id="UP000267469">
    <property type="component" value="Unassembled WGS sequence"/>
</dbReference>
<evidence type="ECO:0000313" key="1">
    <source>
        <dbReference type="EMBL" id="RNL90666.1"/>
    </source>
</evidence>
<keyword evidence="2" id="KW-1185">Reference proteome</keyword>
<evidence type="ECO:0000313" key="2">
    <source>
        <dbReference type="Proteomes" id="UP000267469"/>
    </source>
</evidence>
<dbReference type="AlphaFoldDB" id="A0A3N0ES24"/>
<dbReference type="EMBL" id="RJTM01000029">
    <property type="protein sequence ID" value="RNL90666.1"/>
    <property type="molecule type" value="Genomic_DNA"/>
</dbReference>